<organism evidence="2 3">
    <name type="scientific">Capitella teleta</name>
    <name type="common">Polychaete worm</name>
    <dbReference type="NCBI Taxonomy" id="283909"/>
    <lineage>
        <taxon>Eukaryota</taxon>
        <taxon>Metazoa</taxon>
        <taxon>Spiralia</taxon>
        <taxon>Lophotrochozoa</taxon>
        <taxon>Annelida</taxon>
        <taxon>Polychaeta</taxon>
        <taxon>Sedentaria</taxon>
        <taxon>Scolecida</taxon>
        <taxon>Capitellidae</taxon>
        <taxon>Capitella</taxon>
    </lineage>
</organism>
<reference evidence="3" key="1">
    <citation type="submission" date="2012-12" db="EMBL/GenBank/DDBJ databases">
        <authorList>
            <person name="Hellsten U."/>
            <person name="Grimwood J."/>
            <person name="Chapman J.A."/>
            <person name="Shapiro H."/>
            <person name="Aerts A."/>
            <person name="Otillar R.P."/>
            <person name="Terry A.Y."/>
            <person name="Boore J.L."/>
            <person name="Simakov O."/>
            <person name="Marletaz F."/>
            <person name="Cho S.-J."/>
            <person name="Edsinger-Gonzales E."/>
            <person name="Havlak P."/>
            <person name="Kuo D.-H."/>
            <person name="Larsson T."/>
            <person name="Lv J."/>
            <person name="Arendt D."/>
            <person name="Savage R."/>
            <person name="Osoegawa K."/>
            <person name="de Jong P."/>
            <person name="Lindberg D.R."/>
            <person name="Seaver E.C."/>
            <person name="Weisblat D.A."/>
            <person name="Putnam N.H."/>
            <person name="Grigoriev I.V."/>
            <person name="Rokhsar D.S."/>
        </authorList>
    </citation>
    <scope>NUCLEOTIDE SEQUENCE</scope>
    <source>
        <strain evidence="3">I ESC-2004</strain>
    </source>
</reference>
<dbReference type="EnsemblMetazoa" id="CapteT198099">
    <property type="protein sequence ID" value="CapteP198099"/>
    <property type="gene ID" value="CapteG198099"/>
</dbReference>
<keyword evidence="3" id="KW-1185">Reference proteome</keyword>
<dbReference type="AlphaFoldDB" id="X1ZYA4"/>
<feature type="compositionally biased region" description="Polar residues" evidence="1">
    <location>
        <begin position="203"/>
        <end position="212"/>
    </location>
</feature>
<dbReference type="EMBL" id="AMQN01000155">
    <property type="status" value="NOT_ANNOTATED_CDS"/>
    <property type="molecule type" value="Genomic_DNA"/>
</dbReference>
<accession>X1ZYA4</accession>
<evidence type="ECO:0000313" key="2">
    <source>
        <dbReference type="EnsemblMetazoa" id="CapteP198099"/>
    </source>
</evidence>
<feature type="region of interest" description="Disordered" evidence="1">
    <location>
        <begin position="80"/>
        <end position="102"/>
    </location>
</feature>
<sequence length="228" mass="25545">MDAAFFCRIFCVNIVSVMADDDEELPLGSMPQLGIQIPNEEKCSLPVKRAFIATYHSPPHRKRNWANSFSMDRFSSTVEVPAENIKSTKSKDSSRKPSMTYRSDPLTEWLNELHSGSYIRTTRSNTLDDGQLNDVEFEEQYEESDQDIFSPRPINAIVISGSSDEDLPVFAPPIREISACNPSNDVPIWIPDSPVQGRRQNRQKSMTPSLGCSNAIDADPDYDGPIQA</sequence>
<proteinExistence type="predicted"/>
<name>X1ZYA4_CAPTE</name>
<dbReference type="Proteomes" id="UP000014760">
    <property type="component" value="Unassembled WGS sequence"/>
</dbReference>
<protein>
    <submittedName>
        <fullName evidence="2">Uncharacterized protein</fullName>
    </submittedName>
</protein>
<evidence type="ECO:0000313" key="3">
    <source>
        <dbReference type="Proteomes" id="UP000014760"/>
    </source>
</evidence>
<dbReference type="HOGENOM" id="CLU_1215775_0_0_1"/>
<feature type="region of interest" description="Disordered" evidence="1">
    <location>
        <begin position="185"/>
        <end position="228"/>
    </location>
</feature>
<reference evidence="2" key="3">
    <citation type="submission" date="2015-06" db="UniProtKB">
        <authorList>
            <consortium name="EnsemblMetazoa"/>
        </authorList>
    </citation>
    <scope>IDENTIFICATION</scope>
</reference>
<reference evidence="3" key="2">
    <citation type="journal article" date="2013" name="Nature">
        <title>Insights into bilaterian evolution from three spiralian genomes.</title>
        <authorList>
            <person name="Simakov O."/>
            <person name="Marletaz F."/>
            <person name="Cho S.J."/>
            <person name="Edsinger-Gonzales E."/>
            <person name="Havlak P."/>
            <person name="Hellsten U."/>
            <person name="Kuo D.H."/>
            <person name="Larsson T."/>
            <person name="Lv J."/>
            <person name="Arendt D."/>
            <person name="Savage R."/>
            <person name="Osoegawa K."/>
            <person name="de Jong P."/>
            <person name="Grimwood J."/>
            <person name="Chapman J.A."/>
            <person name="Shapiro H."/>
            <person name="Aerts A."/>
            <person name="Otillar R.P."/>
            <person name="Terry A.Y."/>
            <person name="Boore J.L."/>
            <person name="Grigoriev I.V."/>
            <person name="Lindberg D.R."/>
            <person name="Seaver E.C."/>
            <person name="Weisblat D.A."/>
            <person name="Putnam N.H."/>
            <person name="Rokhsar D.S."/>
        </authorList>
    </citation>
    <scope>NUCLEOTIDE SEQUENCE</scope>
    <source>
        <strain evidence="3">I ESC-2004</strain>
    </source>
</reference>
<evidence type="ECO:0000256" key="1">
    <source>
        <dbReference type="SAM" id="MobiDB-lite"/>
    </source>
</evidence>